<accession>A0AAV7VTU7</accession>
<proteinExistence type="predicted"/>
<comment type="caution">
    <text evidence="2">The sequence shown here is derived from an EMBL/GenBank/DDBJ whole genome shotgun (WGS) entry which is preliminary data.</text>
</comment>
<reference evidence="2" key="1">
    <citation type="journal article" date="2022" name="bioRxiv">
        <title>Sequencing and chromosome-scale assembly of the giantPleurodeles waltlgenome.</title>
        <authorList>
            <person name="Brown T."/>
            <person name="Elewa A."/>
            <person name="Iarovenko S."/>
            <person name="Subramanian E."/>
            <person name="Araus A.J."/>
            <person name="Petzold A."/>
            <person name="Susuki M."/>
            <person name="Suzuki K.-i.T."/>
            <person name="Hayashi T."/>
            <person name="Toyoda A."/>
            <person name="Oliveira C."/>
            <person name="Osipova E."/>
            <person name="Leigh N.D."/>
            <person name="Simon A."/>
            <person name="Yun M.H."/>
        </authorList>
    </citation>
    <scope>NUCLEOTIDE SEQUENCE</scope>
    <source>
        <strain evidence="2">20211129_DDA</strain>
        <tissue evidence="2">Liver</tissue>
    </source>
</reference>
<sequence length="130" mass="13357">MSKMALSDPPGRHPPRAPQGALKNSLRGPLGRGASATPGASKRRGEGRPNKARARPGPREQPLPLLAAPGASPRDPALVCPITEGRAPPTADAPVLPGHSATRHVVLNPILGVFITTHGVTASYIAAKVK</sequence>
<gene>
    <name evidence="2" type="ORF">NDU88_000550</name>
</gene>
<evidence type="ECO:0000313" key="2">
    <source>
        <dbReference type="EMBL" id="KAJ1205115.1"/>
    </source>
</evidence>
<protein>
    <submittedName>
        <fullName evidence="2">Uncharacterized protein</fullName>
    </submittedName>
</protein>
<dbReference type="Proteomes" id="UP001066276">
    <property type="component" value="Chromosome 1_2"/>
</dbReference>
<feature type="region of interest" description="Disordered" evidence="1">
    <location>
        <begin position="1"/>
        <end position="85"/>
    </location>
</feature>
<dbReference type="AlphaFoldDB" id="A0AAV7VTU7"/>
<dbReference type="EMBL" id="JANPWB010000002">
    <property type="protein sequence ID" value="KAJ1205115.1"/>
    <property type="molecule type" value="Genomic_DNA"/>
</dbReference>
<evidence type="ECO:0000256" key="1">
    <source>
        <dbReference type="SAM" id="MobiDB-lite"/>
    </source>
</evidence>
<name>A0AAV7VTU7_PLEWA</name>
<organism evidence="2 3">
    <name type="scientific">Pleurodeles waltl</name>
    <name type="common">Iberian ribbed newt</name>
    <dbReference type="NCBI Taxonomy" id="8319"/>
    <lineage>
        <taxon>Eukaryota</taxon>
        <taxon>Metazoa</taxon>
        <taxon>Chordata</taxon>
        <taxon>Craniata</taxon>
        <taxon>Vertebrata</taxon>
        <taxon>Euteleostomi</taxon>
        <taxon>Amphibia</taxon>
        <taxon>Batrachia</taxon>
        <taxon>Caudata</taxon>
        <taxon>Salamandroidea</taxon>
        <taxon>Salamandridae</taxon>
        <taxon>Pleurodelinae</taxon>
        <taxon>Pleurodeles</taxon>
    </lineage>
</organism>
<keyword evidence="3" id="KW-1185">Reference proteome</keyword>
<feature type="compositionally biased region" description="Low complexity" evidence="1">
    <location>
        <begin position="62"/>
        <end position="71"/>
    </location>
</feature>
<evidence type="ECO:0000313" key="3">
    <source>
        <dbReference type="Proteomes" id="UP001066276"/>
    </source>
</evidence>